<proteinExistence type="predicted"/>
<evidence type="ECO:0000313" key="2">
    <source>
        <dbReference type="EMBL" id="OAP56816.1"/>
    </source>
</evidence>
<dbReference type="AlphaFoldDB" id="A0A178ZBH0"/>
<dbReference type="InterPro" id="IPR052895">
    <property type="entry name" value="HetReg/Transcr_Mod"/>
</dbReference>
<name>A0A178ZBH0_9EURO</name>
<organism evidence="2 3">
    <name type="scientific">Fonsecaea erecta</name>
    <dbReference type="NCBI Taxonomy" id="1367422"/>
    <lineage>
        <taxon>Eukaryota</taxon>
        <taxon>Fungi</taxon>
        <taxon>Dikarya</taxon>
        <taxon>Ascomycota</taxon>
        <taxon>Pezizomycotina</taxon>
        <taxon>Eurotiomycetes</taxon>
        <taxon>Chaetothyriomycetidae</taxon>
        <taxon>Chaetothyriales</taxon>
        <taxon>Herpotrichiellaceae</taxon>
        <taxon>Fonsecaea</taxon>
    </lineage>
</organism>
<dbReference type="InterPro" id="IPR010730">
    <property type="entry name" value="HET"/>
</dbReference>
<protein>
    <recommendedName>
        <fullName evidence="1">Heterokaryon incompatibility domain-containing protein</fullName>
    </recommendedName>
</protein>
<dbReference type="Pfam" id="PF26639">
    <property type="entry name" value="Het-6_barrel"/>
    <property type="match status" value="1"/>
</dbReference>
<dbReference type="PANTHER" id="PTHR24148">
    <property type="entry name" value="ANKYRIN REPEAT DOMAIN-CONTAINING PROTEIN 39 HOMOLOG-RELATED"/>
    <property type="match status" value="1"/>
</dbReference>
<gene>
    <name evidence="2" type="ORF">AYL99_08928</name>
</gene>
<dbReference type="EMBL" id="LVYI01000008">
    <property type="protein sequence ID" value="OAP56816.1"/>
    <property type="molecule type" value="Genomic_DNA"/>
</dbReference>
<evidence type="ECO:0000313" key="3">
    <source>
        <dbReference type="Proteomes" id="UP000078343"/>
    </source>
</evidence>
<dbReference type="GeneID" id="30013096"/>
<accession>A0A178ZBH0</accession>
<sequence length="561" mass="62991">MVHASLKDKPRYEALSYTWGDTSNKRDICMNGHRFPITLNLHIAFQHLREQNGARTLWVDALCINQQNLQERAEQVSKMRDIFWLAQRVLAWTGEPDESDEALELLQELGHPSTFMRLYGLASKPMAFLNDDFSHCLNKFESLFRFLNRPYWSRVWVVQELAIPGSRAGDVGWLEKDKVQIRCCSTWVPFSTFTVACASLVQLIPGILSSVACLSLANPLGQTNPAGLDMFGAVQCSIPTASRQAPSILELLHLTHCLKATDPRDKLYALIALARDEDLALVPDYSISATQMFRELVRHSILTDNNLMVLSGNRVSPPDTGEGSSSWAPNPERFVNSPKLNWDPATTTFNACNSRAPTISFSDDLRHLTAKGIIVDSIDTVIGPFDFKQFPGLFSDDWCASEWASSFRELEQYGSSLSMSERDIFWRTLVLDSGKLGHGGLVSPAPKEIGEWFEVMLNGFAESDAVRAELTKLFYSQAGFVDRCFYATASGGRGIGPYGTLPGDLVAILYGGQFCYILREVSEHYVLVGDAYLHGAMHGELLDQRRQEERRKYEEKDFVLW</sequence>
<feature type="domain" description="Heterokaryon incompatibility" evidence="1">
    <location>
        <begin position="12"/>
        <end position="160"/>
    </location>
</feature>
<comment type="caution">
    <text evidence="2">The sequence shown here is derived from an EMBL/GenBank/DDBJ whole genome shotgun (WGS) entry which is preliminary data.</text>
</comment>
<evidence type="ECO:0000259" key="1">
    <source>
        <dbReference type="Pfam" id="PF06985"/>
    </source>
</evidence>
<dbReference type="Pfam" id="PF06985">
    <property type="entry name" value="HET"/>
    <property type="match status" value="1"/>
</dbReference>
<dbReference type="Proteomes" id="UP000078343">
    <property type="component" value="Unassembled WGS sequence"/>
</dbReference>
<dbReference type="RefSeq" id="XP_018690183.1">
    <property type="nucleotide sequence ID" value="XM_018840436.1"/>
</dbReference>
<dbReference type="PANTHER" id="PTHR24148:SF64">
    <property type="entry name" value="HETEROKARYON INCOMPATIBILITY DOMAIN-CONTAINING PROTEIN"/>
    <property type="match status" value="1"/>
</dbReference>
<reference evidence="2 3" key="1">
    <citation type="submission" date="2016-04" db="EMBL/GenBank/DDBJ databases">
        <title>Draft genome of Fonsecaea erecta CBS 125763.</title>
        <authorList>
            <person name="Weiss V.A."/>
            <person name="Vicente V.A."/>
            <person name="Raittz R.T."/>
            <person name="Moreno L.F."/>
            <person name="De Souza E.M."/>
            <person name="Pedrosa F.O."/>
            <person name="Steffens M.B."/>
            <person name="Faoro H."/>
            <person name="Tadra-Sfeir M.Z."/>
            <person name="Najafzadeh M.J."/>
            <person name="Felipe M.S."/>
            <person name="Teixeira M."/>
            <person name="Sun J."/>
            <person name="Xi L."/>
            <person name="Gomes R."/>
            <person name="De Azevedo C.M."/>
            <person name="Salgado C.G."/>
            <person name="Da Silva M.B."/>
            <person name="Nascimento M.F."/>
            <person name="Queiroz-Telles F."/>
            <person name="Attili D.S."/>
            <person name="Gorbushina A."/>
        </authorList>
    </citation>
    <scope>NUCLEOTIDE SEQUENCE [LARGE SCALE GENOMIC DNA]</scope>
    <source>
        <strain evidence="2 3">CBS 125763</strain>
    </source>
</reference>
<dbReference type="OrthoDB" id="3557394at2759"/>
<keyword evidence="3" id="KW-1185">Reference proteome</keyword>